<dbReference type="AlphaFoldDB" id="A0A7X0MXT7"/>
<feature type="transmembrane region" description="Helical" evidence="1">
    <location>
        <begin position="67"/>
        <end position="94"/>
    </location>
</feature>
<evidence type="ECO:0000259" key="2">
    <source>
        <dbReference type="Pfam" id="PF13828"/>
    </source>
</evidence>
<evidence type="ECO:0000313" key="3">
    <source>
        <dbReference type="EMBL" id="MBB6522334.1"/>
    </source>
</evidence>
<protein>
    <submittedName>
        <fullName evidence="3">VIT1/CCC1 family predicted Fe2+/Mn2+ transporter</fullName>
    </submittedName>
</protein>
<keyword evidence="1" id="KW-1133">Transmembrane helix</keyword>
<accession>A0A7X0MXT7</accession>
<dbReference type="InterPro" id="IPR025241">
    <property type="entry name" value="DUF4190"/>
</dbReference>
<proteinExistence type="predicted"/>
<feature type="transmembrane region" description="Helical" evidence="1">
    <location>
        <begin position="20"/>
        <end position="46"/>
    </location>
</feature>
<keyword evidence="1" id="KW-0472">Membrane</keyword>
<comment type="caution">
    <text evidence="3">The sequence shown here is derived from an EMBL/GenBank/DDBJ whole genome shotgun (WGS) entry which is preliminary data.</text>
</comment>
<dbReference type="Proteomes" id="UP000528457">
    <property type="component" value="Unassembled WGS sequence"/>
</dbReference>
<dbReference type="RefSeq" id="WP_166846107.1">
    <property type="nucleotide sequence ID" value="NZ_JAAONY010000002.1"/>
</dbReference>
<evidence type="ECO:0000313" key="4">
    <source>
        <dbReference type="Proteomes" id="UP000528457"/>
    </source>
</evidence>
<dbReference type="Pfam" id="PF13828">
    <property type="entry name" value="DUF4190"/>
    <property type="match status" value="1"/>
</dbReference>
<name>A0A7X0MXT7_9GAMM</name>
<dbReference type="EMBL" id="JACHHT010000002">
    <property type="protein sequence ID" value="MBB6522334.1"/>
    <property type="molecule type" value="Genomic_DNA"/>
</dbReference>
<feature type="domain" description="DUF4190" evidence="2">
    <location>
        <begin position="19"/>
        <end position="79"/>
    </location>
</feature>
<reference evidence="3 4" key="1">
    <citation type="submission" date="2020-08" db="EMBL/GenBank/DDBJ databases">
        <title>Genomic Encyclopedia of Type Strains, Phase IV (KMG-IV): sequencing the most valuable type-strain genomes for metagenomic binning, comparative biology and taxonomic classification.</title>
        <authorList>
            <person name="Goeker M."/>
        </authorList>
    </citation>
    <scope>NUCLEOTIDE SEQUENCE [LARGE SCALE GENOMIC DNA]</scope>
    <source>
        <strain evidence="3 4">DSM 22368</strain>
    </source>
</reference>
<sequence length="95" mass="10000">MQNDIVTKPEHVPAKTSTLAIVSLVFGILGLFFIGSLVGIITGHLARSEIRKSEGRLEGDAMALTGLITGYIGFILAFIWVALMGGLVVLAALFG</sequence>
<evidence type="ECO:0000256" key="1">
    <source>
        <dbReference type="SAM" id="Phobius"/>
    </source>
</evidence>
<keyword evidence="1" id="KW-0812">Transmembrane</keyword>
<gene>
    <name evidence="3" type="ORF">HNR48_002619</name>
</gene>
<organism evidence="3 4">
    <name type="scientific">Pseudoteredinibacter isoporae</name>
    <dbReference type="NCBI Taxonomy" id="570281"/>
    <lineage>
        <taxon>Bacteria</taxon>
        <taxon>Pseudomonadati</taxon>
        <taxon>Pseudomonadota</taxon>
        <taxon>Gammaproteobacteria</taxon>
        <taxon>Cellvibrionales</taxon>
        <taxon>Cellvibrionaceae</taxon>
        <taxon>Pseudoteredinibacter</taxon>
    </lineage>
</organism>
<dbReference type="InParanoid" id="A0A7X0MXT7"/>
<keyword evidence="4" id="KW-1185">Reference proteome</keyword>